<dbReference type="Gene3D" id="3.40.50.300">
    <property type="entry name" value="P-loop containing nucleotide triphosphate hydrolases"/>
    <property type="match status" value="1"/>
</dbReference>
<comment type="similarity">
    <text evidence="1">Belongs to the protein kinase superfamily. TKL Ser/Thr protein kinase family.</text>
</comment>
<dbReference type="InterPro" id="IPR011009">
    <property type="entry name" value="Kinase-like_dom_sf"/>
</dbReference>
<dbReference type="SUPFAM" id="SSF56112">
    <property type="entry name" value="Protein kinase-like (PK-like)"/>
    <property type="match status" value="1"/>
</dbReference>
<feature type="binding site" evidence="9">
    <location>
        <position position="2894"/>
    </location>
    <ligand>
        <name>ATP</name>
        <dbReference type="ChEBI" id="CHEBI:30616"/>
    </ligand>
</feature>
<dbReference type="SMART" id="SM00248">
    <property type="entry name" value="ANK"/>
    <property type="match status" value="5"/>
</dbReference>
<organism evidence="12 13">
    <name type="scientific">Opisthorchis viverrini</name>
    <name type="common">Southeast Asian liver fluke</name>
    <dbReference type="NCBI Taxonomy" id="6198"/>
    <lineage>
        <taxon>Eukaryota</taxon>
        <taxon>Metazoa</taxon>
        <taxon>Spiralia</taxon>
        <taxon>Lophotrochozoa</taxon>
        <taxon>Platyhelminthes</taxon>
        <taxon>Trematoda</taxon>
        <taxon>Digenea</taxon>
        <taxon>Opisthorchiida</taxon>
        <taxon>Opisthorchiata</taxon>
        <taxon>Opisthorchiidae</taxon>
        <taxon>Opisthorchis</taxon>
    </lineage>
</organism>
<sequence>MEACDKGDSKQLKQLLPQELRLRCCFSLLSTHGYRCSSQSSPSRTNPLSTINCRMEETTSNWNALSRGGISTQAVTSALAIGSGSVLLGKRLLSATSDTVNQAVGVLQSITKLLTGTSSSGSVGWPLENLLSRIELASWFRTCSERLLLLCVHRNFFDGLQRLLQLGLCISPIPLANSSLRPHDIPVWTASDSISRLFVQGDLLPRTSRTHFVVRPWSESVEEDVDSALHAAVRFGRIDLVNLILEGRPKGSVSSEGPSHFWSSPYAYWIAAAPGFQDNATCDMLFFSSKWDPAASKISLPTRGLGALPIHTAAAWGRLDCLRALLHHSRRGPNGFCATTPEAEQDVSTSSTCSPDLLRDVGQSAINHQSHSCRVDGLPATYQFPFCLDQMDSYGLTPLMLSVINGHVEVVRELLRFEVPVQRLPGQYELSTPQCVGDELPYIEPSPQPSETETEHSERCSIVSLKRTICPVDLRRTVSVCWEWAYSDQSSTDVCARLTVHPSGSHCQDNFSSICGQFNALHLAVLSGNVEMVRLLVSDYFTDDVNVTAGQCVHLVSDSLTEFSSPAPRREIALTPLGLTCYLAELCPEAAYDIADLLLDAGAFDEAQTIFHLAVLRRHYRLAGLLLTKHVIAPVSPTTGLQGLHLNLSHKCLGSNTISPSMWLLLNGLVSEWVVRMASTFTGLEAFSSITKVSLSHCGLQVLPLCLLYDLPNIQEADLSWNHITDLPSEPPNLRSACFQWASSLTYLDLSHNNLRSLPPWLFGNTHLALGHNGTTTPERSTQSLDRLPSHCPATHCHTLGSISHLMLSNNQLSTLPGEMWLSGTILFLDLSWNALKYLPAPPDLDTNGRSASFTALDVSIPPVLLRATSDGVSSRLGVPIQETTITTSTEFASNYFHTSLPSHCLTPACFHPSRGCAKKTLRRSVDWHRQHVAKPAQSMECDQFIYRCLNQQISVLSYAQTLVIQSSPILNRGEWPKWLERELTDRKVRGSNPTSTSRLPLSRLGQPGSIPALVPPSCRMAATNRSLIILPVSRSWPDSLTLNYSPRCSRFEYLRRFGIPIKDETMLPNNSVKKAIHGCVPNALSPVFCLQSEPTRNADRMDFTASSVSLSGPHSVLKYLWLQHNKLKTLMPQRSNCPRVSETVPPASSTLLAHLAPCLQHLDASHNRLKSVPSCDFFPTSLVHLDLSHNRISDLWHMSSGSRSRVRHRHSKRDGVQKMSSGSFDNTATNDLRVAISGAKVDGKETLSDLEHLNLRGNRLETFNPCLTSARLSTPSQCRCCPSELNSVLCSASRRAQLVDDYCDPLVRSTRFPALKTLDLGNNSRLKDLHPSVTDLYNLRQLFLDGCTSLTTLPAEAFVHGSLFLFQLPADLWHLSKLHTLYLHKTPFDHYLRRTPITPGAVDPVKRPASSSDSNTMQSVLDRFQKLSHGARSVLATCRASNSSLHRLRPNTEARLMVVGPRGAGKTSLVQLLHAVEEHTEDDWCLWKKLKRPRMFRSRVSARSSGPQASTGCSGELTDLSFDATADPSPVVHVSRMVVHRPPAADGTTAMASLDVASNWCEDVTFNIWDIGDPNPSPLLAWERTTSGSQSSPVANNVTSETMTLIEQSLYCPVSVFIIVWRVSDGVDGLNQATQWLMDIQAKVRTAPVILVGTHVDGLQPDITGVRGLLRNPRSSTPSLTPEFINSLVRARFSTSNDLASFGLPRLYGHVLLDLRPQSNENLRSQLAELLSVIHKAANTIQLSSNLVGAAVPVFSVYLHHTVLLNTKSSCAQPHTFPCSLYCLLPGRAAAAMMLGSRPSLRLLGLNLPELYRQALTCTHQIAAELHHTLQIPVLPRERFIFELHKRLCQQPDPPPIPVTSELHSFPSDSEDPTPPNRARSPVFLSTRSHGFRSVAESHAVLVFLNDFGHLLHFNDPALSSFVFLSPAWLIQLLLRLFTRLHRTRRMNTALIRRSAFSETPTGDQFPVSGHTRSSSELPWLQSPSSNTAVITESDLADLVVQCLDKPYQIAQTDSDISLLLEAIVPLLLKLELALRLDDKRVLLPSLLSTRSVRSQQLISYVSPTSAYGSAAELAAPTRAVRVSWDDLSGRKGNSTSDALRSDSSADIPTRTASLHRISEVIPRPQKPSNLVHRWPRRRKPNRSPTTVTWSVQTVASEEIVRLYTLTYIPSGFWTRLASRLLSDRNIDHICSVFTFIIILSPFSKMYSISQSIGQLSTESGLEMDKPEWTLWKHGMRLSLADGLIGLARLQQFTRANCALHRCNPPDYFLRFEALPHSPTLQPYWLTDPREQDRSPGRKRRAPTWYTDEWEEVAAVEGEDVLAEPGQSDSANTADQLAYRSGIVGAARNTYHDRDTHLLRWLPFIKSGDSKPLSFAGNHREPIKTHPHLASDFTVQSNGSLVSENFDYFLRFEALPHSPTLQPYWLTDPREQDRSPGRKRRAPTWYTDEWEEVAAVEGEDVLAEPGQSDSANTADQLAYRSGIVGAARNTYHDRDTHLLRWLPFIKSGDSKPLSFAGNHREPIKTHPHLASDFTVQSNGSLVSENFDGLQSTCLIELYLPCHRLIRRQRPSNGWSTKPQLLNAANSVPDLYMETGDCVRPNREAIAQLLTTLVDHIDRLLEDWYPDLGVRFRQSTEGIYLVDRIIPCCSCLCARASPSRNKFLTKPRNKPDRPVSEGRRLQKRLQNGSIPDLRANRSFNEDGFSVHFQRSLSTDRTTNPIRSASSNQLDRMDSANLVVGISSTDHHIAVQDPIPKEIRRKRFFHRAHSAEAELLSTNDGQLSDERRLYAIRLSEYIHWLTVHPRSQSTCANMDIPNRLLSDASLLYCPIHPSTPFQAPDLHFEDVSRTLLVPADAVQLMRFLGRGAFGSVFSGQYTRVAGSAKPRGTVDVAVKLTTPVHPRLEDTRDYLEQSSWNLDHRREIVQLNGTTNNNNNAQLRDALALYRQEQRRWSDNSVEACTTAYLEIRAELNMLERIRGSDNSKGLRKFQPKSQVLLGSSGSRFATAYQIRKRSLVQLRSNEERSQEVDQRHEPEPQHPALPPYLLLCLGLLSPNPLGLLMPLAPNGTLAAYLKRLEDYSTSNQIGSCDPQRQKNAVQYMHPMHPLTMMSIIYQVSTALAHLHGLHIVHRDVKTDNLLVWTLPSLPSHSTGRIMLDSDPRLVHIVLIDYGASQHTSPSDGYRGYVGTAGYMAPEILRYLGEETYTEKVDIYSLSILICELIKLAPAYRQSPSTRFDMVQRVLSNQRPDIPVHYTSRCPVHLLELMSLCWSGDPNQRPSAHAISQLTAPWWSPELTDIPWIRSPPRCDVRRSVEITDRSQNCSYPVPISVLPHVRVAHRLESLDVVTCALIDPLQNLWLGGYRCRDGDHQSCPNKPVEKASEKMGLLLMLPASLFIQNPPSATEKARLVDRYSTGTIFAWPVGWSKLGFRNITKLTANSLDGHLPGATCSGFCWPEALCTTAGFSEKSTPFLVNCITSGGDLIVYRYPNLDCLMRTRLYSVHSEQPFSLRPGRSDPFFSSFGERRALSMCTFAMDTTRSSRRDRRGCYELIALVHPTTLVLVHASVNDTDLELCNRVRFCGSTMVPLTNGTVYCGLSLSEISTPQFWFGQSGGHISCYSCDWLTVREQNKQGQFAKPTLRFLESWSAAPGGCVKQSRVTTLLLEPRNRDAMQTTDTERDARVWSYLEPVTPETTCLFRRSFFSAFLPPEHVLTCWSVLTRTSCRTVSISTAFPPLSPPTPSPAFHPGLIKSGSLPAVRQMKLLAPSSLFLMTGSGDLVHLNLRDSNLSPHVLRCHTTPRSPDEYGAILLPNLGGKHPLLFTIHRGYRNPLATMLNARSPKHDPTHTDHHHFHLVCFFYDRYLFPHGRLFEVAF</sequence>
<dbReference type="PANTHER" id="PTHR44329:SF288">
    <property type="entry name" value="MITOGEN-ACTIVATED PROTEIN KINASE KINASE KINASE 20"/>
    <property type="match status" value="1"/>
</dbReference>
<dbReference type="PROSITE" id="PS50088">
    <property type="entry name" value="ANK_REPEAT"/>
    <property type="match status" value="1"/>
</dbReference>
<dbReference type="SUPFAM" id="SSF52058">
    <property type="entry name" value="L domain-like"/>
    <property type="match status" value="1"/>
</dbReference>
<feature type="region of interest" description="Disordered" evidence="10">
    <location>
        <begin position="2284"/>
        <end position="2303"/>
    </location>
</feature>
<evidence type="ECO:0000256" key="7">
    <source>
        <dbReference type="ARBA" id="ARBA00022840"/>
    </source>
</evidence>
<dbReference type="PROSITE" id="PS00374">
    <property type="entry name" value="MGMT"/>
    <property type="match status" value="1"/>
</dbReference>
<evidence type="ECO:0000256" key="5">
    <source>
        <dbReference type="ARBA" id="ARBA00022741"/>
    </source>
</evidence>
<dbReference type="InterPro" id="IPR051681">
    <property type="entry name" value="Ser/Thr_Kinases-Pseudokinases"/>
</dbReference>
<keyword evidence="8" id="KW-0040">ANK repeat</keyword>
<dbReference type="STRING" id="6198.A0A075AAW6"/>
<dbReference type="InterPro" id="IPR003591">
    <property type="entry name" value="Leu-rich_rpt_typical-subtyp"/>
</dbReference>
<keyword evidence="5 9" id="KW-0547">Nucleotide-binding</keyword>
<evidence type="ECO:0000259" key="11">
    <source>
        <dbReference type="PROSITE" id="PS50011"/>
    </source>
</evidence>
<evidence type="ECO:0000256" key="1">
    <source>
        <dbReference type="ARBA" id="ARBA00005843"/>
    </source>
</evidence>
<dbReference type="Gene3D" id="1.25.40.20">
    <property type="entry name" value="Ankyrin repeat-containing domain"/>
    <property type="match status" value="2"/>
</dbReference>
<keyword evidence="6" id="KW-0418">Kinase</keyword>
<dbReference type="InterPro" id="IPR008271">
    <property type="entry name" value="Ser/Thr_kinase_AS"/>
</dbReference>
<dbReference type="InterPro" id="IPR001497">
    <property type="entry name" value="MethylDNA_cys_MeTrfase_AS"/>
</dbReference>
<dbReference type="InterPro" id="IPR002110">
    <property type="entry name" value="Ankyrin_rpt"/>
</dbReference>
<dbReference type="CTD" id="20328525"/>
<dbReference type="OrthoDB" id="10252328at2759"/>
<feature type="region of interest" description="Disordered" evidence="10">
    <location>
        <begin position="2424"/>
        <end position="2443"/>
    </location>
</feature>
<feature type="compositionally biased region" description="Polar residues" evidence="10">
    <location>
        <begin position="1972"/>
        <end position="1984"/>
    </location>
</feature>
<dbReference type="Gene3D" id="1.10.510.10">
    <property type="entry name" value="Transferase(Phosphotransferase) domain 1"/>
    <property type="match status" value="1"/>
</dbReference>
<name>A0A075AAW6_OPIVI</name>
<reference evidence="12 13" key="1">
    <citation type="submission" date="2013-11" db="EMBL/GenBank/DDBJ databases">
        <title>Opisthorchis viverrini - life in the bile duct.</title>
        <authorList>
            <person name="Young N.D."/>
            <person name="Nagarajan N."/>
            <person name="Lin S.J."/>
            <person name="Korhonen P.K."/>
            <person name="Jex A.R."/>
            <person name="Hall R.S."/>
            <person name="Safavi-Hemami H."/>
            <person name="Kaewkong W."/>
            <person name="Bertrand D."/>
            <person name="Gao S."/>
            <person name="Seet Q."/>
            <person name="Wongkham S."/>
            <person name="Teh B.T."/>
            <person name="Wongkham C."/>
            <person name="Intapan P.M."/>
            <person name="Maleewong W."/>
            <person name="Yang X."/>
            <person name="Hu M."/>
            <person name="Wang Z."/>
            <person name="Hofmann A."/>
            <person name="Sternberg P.W."/>
            <person name="Tan P."/>
            <person name="Wang J."/>
            <person name="Gasser R.B."/>
        </authorList>
    </citation>
    <scope>NUCLEOTIDE SEQUENCE [LARGE SCALE GENOMIC DNA]</scope>
</reference>
<dbReference type="KEGG" id="ovi:T265_14359"/>
<feature type="region of interest" description="Disordered" evidence="10">
    <location>
        <begin position="1204"/>
        <end position="1225"/>
    </location>
</feature>
<evidence type="ECO:0000256" key="6">
    <source>
        <dbReference type="ARBA" id="ARBA00022777"/>
    </source>
</evidence>
<dbReference type="SMART" id="SM00220">
    <property type="entry name" value="S_TKc"/>
    <property type="match status" value="1"/>
</dbReference>
<feature type="repeat" description="ANK" evidence="8">
    <location>
        <begin position="394"/>
        <end position="416"/>
    </location>
</feature>
<dbReference type="PANTHER" id="PTHR44329">
    <property type="entry name" value="SERINE/THREONINE-PROTEIN KINASE TNNI3K-RELATED"/>
    <property type="match status" value="1"/>
</dbReference>
<dbReference type="GO" id="GO:0005524">
    <property type="term" value="F:ATP binding"/>
    <property type="evidence" value="ECO:0007669"/>
    <property type="project" value="UniProtKB-UniRule"/>
</dbReference>
<keyword evidence="7 9" id="KW-0067">ATP-binding</keyword>
<dbReference type="PROSITE" id="PS50297">
    <property type="entry name" value="ANK_REP_REGION"/>
    <property type="match status" value="1"/>
</dbReference>
<dbReference type="Proteomes" id="UP000054324">
    <property type="component" value="Unassembled WGS sequence"/>
</dbReference>
<protein>
    <recommendedName>
        <fullName evidence="11">Protein kinase domain-containing protein</fullName>
    </recommendedName>
</protein>
<gene>
    <name evidence="12" type="ORF">T265_14359</name>
</gene>
<dbReference type="InterPro" id="IPR027417">
    <property type="entry name" value="P-loop_NTPase"/>
</dbReference>
<dbReference type="PROSITE" id="PS50011">
    <property type="entry name" value="PROTEIN_KINASE_DOM"/>
    <property type="match status" value="1"/>
</dbReference>
<dbReference type="Pfam" id="PF00560">
    <property type="entry name" value="LRR_1"/>
    <property type="match status" value="1"/>
</dbReference>
<dbReference type="GO" id="GO:0006281">
    <property type="term" value="P:DNA repair"/>
    <property type="evidence" value="ECO:0007669"/>
    <property type="project" value="InterPro"/>
</dbReference>
<evidence type="ECO:0000256" key="9">
    <source>
        <dbReference type="PROSITE-ProRule" id="PRU10141"/>
    </source>
</evidence>
<dbReference type="InterPro" id="IPR001611">
    <property type="entry name" value="Leu-rich_rpt"/>
</dbReference>
<feature type="region of interest" description="Disordered" evidence="10">
    <location>
        <begin position="3018"/>
        <end position="3037"/>
    </location>
</feature>
<accession>A0A075AAW6</accession>
<dbReference type="EMBL" id="KL596800">
    <property type="protein sequence ID" value="KER24699.1"/>
    <property type="molecule type" value="Genomic_DNA"/>
</dbReference>
<evidence type="ECO:0000313" key="12">
    <source>
        <dbReference type="EMBL" id="KER24699.1"/>
    </source>
</evidence>
<dbReference type="RefSeq" id="XP_009171563.1">
    <property type="nucleotide sequence ID" value="XM_009173299.1"/>
</dbReference>
<dbReference type="SUPFAM" id="SSF48403">
    <property type="entry name" value="Ankyrin repeat"/>
    <property type="match status" value="1"/>
</dbReference>
<dbReference type="GeneID" id="20328525"/>
<dbReference type="InterPro" id="IPR032675">
    <property type="entry name" value="LRR_dom_sf"/>
</dbReference>
<dbReference type="GO" id="GO:0009966">
    <property type="term" value="P:regulation of signal transduction"/>
    <property type="evidence" value="ECO:0007669"/>
    <property type="project" value="UniProtKB-ARBA"/>
</dbReference>
<dbReference type="PROSITE" id="PS00108">
    <property type="entry name" value="PROTEIN_KINASE_ST"/>
    <property type="match status" value="1"/>
</dbReference>
<dbReference type="SUPFAM" id="SSF52540">
    <property type="entry name" value="P-loop containing nucleoside triphosphate hydrolases"/>
    <property type="match status" value="1"/>
</dbReference>
<proteinExistence type="inferred from homology"/>
<dbReference type="Pfam" id="PF00069">
    <property type="entry name" value="Pkinase"/>
    <property type="match status" value="1"/>
</dbReference>
<keyword evidence="4" id="KW-0677">Repeat</keyword>
<feature type="domain" description="Protein kinase" evidence="11">
    <location>
        <begin position="2857"/>
        <end position="3290"/>
    </location>
</feature>
<dbReference type="InterPro" id="IPR036770">
    <property type="entry name" value="Ankyrin_rpt-contain_sf"/>
</dbReference>
<dbReference type="Gene3D" id="3.30.200.20">
    <property type="entry name" value="Phosphorylase Kinase, domain 1"/>
    <property type="match status" value="1"/>
</dbReference>
<keyword evidence="3" id="KW-0808">Transferase</keyword>
<keyword evidence="2" id="KW-0433">Leucine-rich repeat</keyword>
<dbReference type="InterPro" id="IPR017441">
    <property type="entry name" value="Protein_kinase_ATP_BS"/>
</dbReference>
<evidence type="ECO:0000256" key="2">
    <source>
        <dbReference type="ARBA" id="ARBA00022614"/>
    </source>
</evidence>
<evidence type="ECO:0000256" key="10">
    <source>
        <dbReference type="SAM" id="MobiDB-lite"/>
    </source>
</evidence>
<dbReference type="SMART" id="SM00369">
    <property type="entry name" value="LRR_TYP"/>
    <property type="match status" value="8"/>
</dbReference>
<evidence type="ECO:0000256" key="4">
    <source>
        <dbReference type="ARBA" id="ARBA00022737"/>
    </source>
</evidence>
<dbReference type="GO" id="GO:0003908">
    <property type="term" value="F:methylated-DNA-[protein]-cysteine S-methyltransferase activity"/>
    <property type="evidence" value="ECO:0007669"/>
    <property type="project" value="InterPro"/>
</dbReference>
<dbReference type="PROSITE" id="PS00107">
    <property type="entry name" value="PROTEIN_KINASE_ATP"/>
    <property type="match status" value="1"/>
</dbReference>
<feature type="compositionally biased region" description="Basic and acidic residues" evidence="10">
    <location>
        <begin position="3020"/>
        <end position="3036"/>
    </location>
</feature>
<dbReference type="InterPro" id="IPR000719">
    <property type="entry name" value="Prot_kinase_dom"/>
</dbReference>
<dbReference type="Pfam" id="PF00023">
    <property type="entry name" value="Ank"/>
    <property type="match status" value="2"/>
</dbReference>
<evidence type="ECO:0000313" key="13">
    <source>
        <dbReference type="Proteomes" id="UP000054324"/>
    </source>
</evidence>
<dbReference type="GO" id="GO:0004674">
    <property type="term" value="F:protein serine/threonine kinase activity"/>
    <property type="evidence" value="ECO:0007669"/>
    <property type="project" value="TreeGrafter"/>
</dbReference>
<feature type="region of interest" description="Disordered" evidence="10">
    <location>
        <begin position="1860"/>
        <end position="1882"/>
    </location>
</feature>
<evidence type="ECO:0000256" key="3">
    <source>
        <dbReference type="ARBA" id="ARBA00022679"/>
    </source>
</evidence>
<dbReference type="PROSITE" id="PS51450">
    <property type="entry name" value="LRR"/>
    <property type="match status" value="4"/>
</dbReference>
<evidence type="ECO:0000256" key="8">
    <source>
        <dbReference type="PROSITE-ProRule" id="PRU00023"/>
    </source>
</evidence>
<dbReference type="Gene3D" id="3.80.10.10">
    <property type="entry name" value="Ribonuclease Inhibitor"/>
    <property type="match status" value="3"/>
</dbReference>
<feature type="region of interest" description="Disordered" evidence="10">
    <location>
        <begin position="1964"/>
        <end position="1984"/>
    </location>
</feature>
<dbReference type="SUPFAM" id="SSF52047">
    <property type="entry name" value="RNI-like"/>
    <property type="match status" value="1"/>
</dbReference>
<keyword evidence="13" id="KW-1185">Reference proteome</keyword>